<protein>
    <recommendedName>
        <fullName evidence="4 10">2-dehydropantoate 2-reductase</fullName>
        <ecNumber evidence="3 10">1.1.1.169</ecNumber>
    </recommendedName>
    <alternativeName>
        <fullName evidence="8 10">Ketopantoate reductase</fullName>
    </alternativeName>
</protein>
<dbReference type="PANTHER" id="PTHR43765:SF2">
    <property type="entry name" value="2-DEHYDROPANTOATE 2-REDUCTASE"/>
    <property type="match status" value="1"/>
</dbReference>
<dbReference type="InterPro" id="IPR003710">
    <property type="entry name" value="ApbA"/>
</dbReference>
<dbReference type="InterPro" id="IPR013332">
    <property type="entry name" value="KPR_N"/>
</dbReference>
<organism evidence="13 14">
    <name type="scientific">Pseudoalteromonas luteoviolacea DSM 6061</name>
    <dbReference type="NCBI Taxonomy" id="1365250"/>
    <lineage>
        <taxon>Bacteria</taxon>
        <taxon>Pseudomonadati</taxon>
        <taxon>Pseudomonadota</taxon>
        <taxon>Gammaproteobacteria</taxon>
        <taxon>Alteromonadales</taxon>
        <taxon>Pseudoalteromonadaceae</taxon>
        <taxon>Pseudoalteromonas</taxon>
    </lineage>
</organism>
<accession>A0A162A041</accession>
<comment type="caution">
    <text evidence="13">The sequence shown here is derived from an EMBL/GenBank/DDBJ whole genome shotgun (WGS) entry which is preliminary data.</text>
</comment>
<dbReference type="Pfam" id="PF08546">
    <property type="entry name" value="ApbA_C"/>
    <property type="match status" value="1"/>
</dbReference>
<dbReference type="InterPro" id="IPR036291">
    <property type="entry name" value="NAD(P)-bd_dom_sf"/>
</dbReference>
<dbReference type="GO" id="GO:0050661">
    <property type="term" value="F:NADP binding"/>
    <property type="evidence" value="ECO:0007669"/>
    <property type="project" value="TreeGrafter"/>
</dbReference>
<evidence type="ECO:0000259" key="11">
    <source>
        <dbReference type="Pfam" id="PF02558"/>
    </source>
</evidence>
<dbReference type="SUPFAM" id="SSF51735">
    <property type="entry name" value="NAD(P)-binding Rossmann-fold domains"/>
    <property type="match status" value="1"/>
</dbReference>
<evidence type="ECO:0000256" key="2">
    <source>
        <dbReference type="ARBA" id="ARBA00007870"/>
    </source>
</evidence>
<comment type="similarity">
    <text evidence="2 10">Belongs to the ketopantoate reductase family.</text>
</comment>
<reference evidence="13 14" key="1">
    <citation type="submission" date="2013-07" db="EMBL/GenBank/DDBJ databases">
        <title>Comparative Genomic and Metabolomic Analysis of Twelve Strains of Pseudoalteromonas luteoviolacea.</title>
        <authorList>
            <person name="Vynne N.G."/>
            <person name="Mansson M."/>
            <person name="Gram L."/>
        </authorList>
    </citation>
    <scope>NUCLEOTIDE SEQUENCE [LARGE SCALE GENOMIC DNA]</scope>
    <source>
        <strain evidence="13 14">DSM 6061</strain>
    </source>
</reference>
<proteinExistence type="inferred from homology"/>
<evidence type="ECO:0000256" key="9">
    <source>
        <dbReference type="ARBA" id="ARBA00048793"/>
    </source>
</evidence>
<evidence type="ECO:0000256" key="6">
    <source>
        <dbReference type="ARBA" id="ARBA00022857"/>
    </source>
</evidence>
<keyword evidence="14" id="KW-1185">Reference proteome</keyword>
<dbReference type="InterPro" id="IPR013752">
    <property type="entry name" value="KPA_reductase"/>
</dbReference>
<dbReference type="InterPro" id="IPR008927">
    <property type="entry name" value="6-PGluconate_DH-like_C_sf"/>
</dbReference>
<dbReference type="InterPro" id="IPR050838">
    <property type="entry name" value="Ketopantoate_reductase"/>
</dbReference>
<dbReference type="GO" id="GO:0008677">
    <property type="term" value="F:2-dehydropantoate 2-reductase activity"/>
    <property type="evidence" value="ECO:0007669"/>
    <property type="project" value="UniProtKB-EC"/>
</dbReference>
<dbReference type="EC" id="1.1.1.169" evidence="3 10"/>
<comment type="pathway">
    <text evidence="1 10">Cofactor biosynthesis; (R)-pantothenate biosynthesis; (R)-pantoate from 3-methyl-2-oxobutanoate: step 2/2.</text>
</comment>
<evidence type="ECO:0000313" key="13">
    <source>
        <dbReference type="EMBL" id="KZN40467.1"/>
    </source>
</evidence>
<feature type="domain" description="Ketopantoate reductase C-terminal" evidence="12">
    <location>
        <begin position="173"/>
        <end position="296"/>
    </location>
</feature>
<dbReference type="Gene3D" id="3.40.50.720">
    <property type="entry name" value="NAD(P)-binding Rossmann-like Domain"/>
    <property type="match status" value="1"/>
</dbReference>
<dbReference type="Proteomes" id="UP000076643">
    <property type="component" value="Unassembled WGS sequence"/>
</dbReference>
<evidence type="ECO:0000256" key="8">
    <source>
        <dbReference type="ARBA" id="ARBA00032024"/>
    </source>
</evidence>
<sequence length="298" mass="33056">MNDIHILGKGAVGLLFANRLAQHNAVTLITRTPTSAPFHIIENGFTKQVPARRTTLASQKSGITNCLIPVKAYQLSQAMREISPHLSDNANIIISHNGMSDLTEVAQHLKPDQALFFLTTSMGGMKPDANTVKHTGAGLTQFGAYNFVAKQRQQSVFDELLKPCIHPLELVPNMSEVRWQKLCVNIAINPLSALHQCKNGKLRTPTHARQILALLNEACHIAWLEGVNLKLSAELERAYNVMKLTAKNNSSMAQDIKHRRRTEVDAICGFIVKQAAKHGVSAPENERLWQLVKQKERA</sequence>
<evidence type="ECO:0000259" key="12">
    <source>
        <dbReference type="Pfam" id="PF08546"/>
    </source>
</evidence>
<name>A0A162A041_9GAMM</name>
<evidence type="ECO:0000256" key="4">
    <source>
        <dbReference type="ARBA" id="ARBA00019465"/>
    </source>
</evidence>
<keyword evidence="6 10" id="KW-0521">NADP</keyword>
<dbReference type="PANTHER" id="PTHR43765">
    <property type="entry name" value="2-DEHYDROPANTOATE 2-REDUCTASE-RELATED"/>
    <property type="match status" value="1"/>
</dbReference>
<evidence type="ECO:0000313" key="14">
    <source>
        <dbReference type="Proteomes" id="UP000076643"/>
    </source>
</evidence>
<evidence type="ECO:0000256" key="5">
    <source>
        <dbReference type="ARBA" id="ARBA00022655"/>
    </source>
</evidence>
<dbReference type="UniPathway" id="UPA00028">
    <property type="reaction ID" value="UER00004"/>
</dbReference>
<comment type="catalytic activity">
    <reaction evidence="9 10">
        <text>(R)-pantoate + NADP(+) = 2-dehydropantoate + NADPH + H(+)</text>
        <dbReference type="Rhea" id="RHEA:16233"/>
        <dbReference type="ChEBI" id="CHEBI:11561"/>
        <dbReference type="ChEBI" id="CHEBI:15378"/>
        <dbReference type="ChEBI" id="CHEBI:15980"/>
        <dbReference type="ChEBI" id="CHEBI:57783"/>
        <dbReference type="ChEBI" id="CHEBI:58349"/>
        <dbReference type="EC" id="1.1.1.169"/>
    </reaction>
</comment>
<dbReference type="NCBIfam" id="TIGR00745">
    <property type="entry name" value="apbA_panE"/>
    <property type="match status" value="1"/>
</dbReference>
<evidence type="ECO:0000256" key="10">
    <source>
        <dbReference type="RuleBase" id="RU362068"/>
    </source>
</evidence>
<dbReference type="FunFam" id="1.10.1040.10:FF:000017">
    <property type="entry name" value="2-dehydropantoate 2-reductase"/>
    <property type="match status" value="1"/>
</dbReference>
<comment type="function">
    <text evidence="10">Catalyzes the NADPH-dependent reduction of ketopantoate into pantoic acid.</text>
</comment>
<evidence type="ECO:0000256" key="3">
    <source>
        <dbReference type="ARBA" id="ARBA00013014"/>
    </source>
</evidence>
<evidence type="ECO:0000256" key="7">
    <source>
        <dbReference type="ARBA" id="ARBA00023002"/>
    </source>
</evidence>
<keyword evidence="5 10" id="KW-0566">Pantothenate biosynthesis</keyword>
<dbReference type="SUPFAM" id="SSF48179">
    <property type="entry name" value="6-phosphogluconate dehydrogenase C-terminal domain-like"/>
    <property type="match status" value="1"/>
</dbReference>
<keyword evidence="7 10" id="KW-0560">Oxidoreductase</keyword>
<dbReference type="PATRIC" id="fig|1365250.3.peg.1602"/>
<dbReference type="GO" id="GO:0005737">
    <property type="term" value="C:cytoplasm"/>
    <property type="evidence" value="ECO:0007669"/>
    <property type="project" value="TreeGrafter"/>
</dbReference>
<gene>
    <name evidence="13" type="ORF">N475_11860</name>
</gene>
<evidence type="ECO:0000256" key="1">
    <source>
        <dbReference type="ARBA" id="ARBA00004994"/>
    </source>
</evidence>
<dbReference type="GO" id="GO:0015940">
    <property type="term" value="P:pantothenate biosynthetic process"/>
    <property type="evidence" value="ECO:0007669"/>
    <property type="project" value="UniProtKB-UniPathway"/>
</dbReference>
<dbReference type="Pfam" id="PF02558">
    <property type="entry name" value="ApbA"/>
    <property type="match status" value="1"/>
</dbReference>
<dbReference type="RefSeq" id="WP_063364986.1">
    <property type="nucleotide sequence ID" value="NZ_AQHB01000030.1"/>
</dbReference>
<dbReference type="AlphaFoldDB" id="A0A162A041"/>
<feature type="domain" description="Ketopantoate reductase N-terminal" evidence="11">
    <location>
        <begin position="4"/>
        <end position="145"/>
    </location>
</feature>
<dbReference type="Gene3D" id="1.10.1040.10">
    <property type="entry name" value="N-(1-d-carboxylethyl)-l-norvaline Dehydrogenase, domain 2"/>
    <property type="match status" value="1"/>
</dbReference>
<dbReference type="EMBL" id="AUYB01000095">
    <property type="protein sequence ID" value="KZN40467.1"/>
    <property type="molecule type" value="Genomic_DNA"/>
</dbReference>
<dbReference type="InterPro" id="IPR013328">
    <property type="entry name" value="6PGD_dom2"/>
</dbReference>